<dbReference type="EMBL" id="DVMW01000036">
    <property type="protein sequence ID" value="HIU36172.1"/>
    <property type="molecule type" value="Genomic_DNA"/>
</dbReference>
<dbReference type="InterPro" id="IPR002931">
    <property type="entry name" value="Transglutaminase-like"/>
</dbReference>
<dbReference type="SUPFAM" id="SSF54001">
    <property type="entry name" value="Cysteine proteinases"/>
    <property type="match status" value="1"/>
</dbReference>
<comment type="caution">
    <text evidence="3">The sequence shown here is derived from an EMBL/GenBank/DDBJ whole genome shotgun (WGS) entry which is preliminary data.</text>
</comment>
<evidence type="ECO:0000259" key="2">
    <source>
        <dbReference type="Pfam" id="PF01841"/>
    </source>
</evidence>
<evidence type="ECO:0000313" key="3">
    <source>
        <dbReference type="EMBL" id="HIU36172.1"/>
    </source>
</evidence>
<feature type="signal peptide" evidence="1">
    <location>
        <begin position="1"/>
        <end position="21"/>
    </location>
</feature>
<dbReference type="Gene3D" id="3.10.620.30">
    <property type="match status" value="1"/>
</dbReference>
<evidence type="ECO:0000313" key="4">
    <source>
        <dbReference type="Proteomes" id="UP000824071"/>
    </source>
</evidence>
<feature type="domain" description="Transglutaminase-like" evidence="2">
    <location>
        <begin position="147"/>
        <end position="242"/>
    </location>
</feature>
<dbReference type="InterPro" id="IPR038765">
    <property type="entry name" value="Papain-like_cys_pep_sf"/>
</dbReference>
<dbReference type="Proteomes" id="UP000824071">
    <property type="component" value="Unassembled WGS sequence"/>
</dbReference>
<reference evidence="3" key="1">
    <citation type="submission" date="2020-10" db="EMBL/GenBank/DDBJ databases">
        <authorList>
            <person name="Gilroy R."/>
        </authorList>
    </citation>
    <scope>NUCLEOTIDE SEQUENCE</scope>
    <source>
        <strain evidence="3">ChiGjej1B1-19959</strain>
    </source>
</reference>
<gene>
    <name evidence="3" type="ORF">IAC53_06185</name>
</gene>
<keyword evidence="1" id="KW-0732">Signal</keyword>
<evidence type="ECO:0000256" key="1">
    <source>
        <dbReference type="SAM" id="SignalP"/>
    </source>
</evidence>
<dbReference type="AlphaFoldDB" id="A0A9D1IHJ0"/>
<organism evidence="3 4">
    <name type="scientific">Candidatus Fimenecus excrementigallinarum</name>
    <dbReference type="NCBI Taxonomy" id="2840816"/>
    <lineage>
        <taxon>Bacteria</taxon>
        <taxon>Bacillati</taxon>
        <taxon>Bacillota</taxon>
        <taxon>Clostridia</taxon>
        <taxon>Candidatus Fimenecus</taxon>
    </lineage>
</organism>
<protein>
    <recommendedName>
        <fullName evidence="2">Transglutaminase-like domain-containing protein</fullName>
    </recommendedName>
</protein>
<reference evidence="3" key="2">
    <citation type="journal article" date="2021" name="PeerJ">
        <title>Extensive microbial diversity within the chicken gut microbiome revealed by metagenomics and culture.</title>
        <authorList>
            <person name="Gilroy R."/>
            <person name="Ravi A."/>
            <person name="Getino M."/>
            <person name="Pursley I."/>
            <person name="Horton D.L."/>
            <person name="Alikhan N.F."/>
            <person name="Baker D."/>
            <person name="Gharbi K."/>
            <person name="Hall N."/>
            <person name="Watson M."/>
            <person name="Adriaenssens E.M."/>
            <person name="Foster-Nyarko E."/>
            <person name="Jarju S."/>
            <person name="Secka A."/>
            <person name="Antonio M."/>
            <person name="Oren A."/>
            <person name="Chaudhuri R.R."/>
            <person name="La Ragione R."/>
            <person name="Hildebrand F."/>
            <person name="Pallen M.J."/>
        </authorList>
    </citation>
    <scope>NUCLEOTIDE SEQUENCE</scope>
    <source>
        <strain evidence="3">ChiGjej1B1-19959</strain>
    </source>
</reference>
<accession>A0A9D1IHJ0</accession>
<proteinExistence type="predicted"/>
<feature type="chain" id="PRO_5039525348" description="Transglutaminase-like domain-containing protein" evidence="1">
    <location>
        <begin position="22"/>
        <end position="379"/>
    </location>
</feature>
<dbReference type="Pfam" id="PF01841">
    <property type="entry name" value="Transglut_core"/>
    <property type="match status" value="1"/>
</dbReference>
<sequence length="379" mass="42365">MKKRTFAALLVLAVCAGIVFANFDTLRQMIPTPFFMTDMVYADDGAERYYYHQLPEDAQIAYTRILNEIAEHPEEIEIPPLDDETFHALFLALSYDNPALLCLENESELITRGAKAYFRPQYRTDADTCRAQTQALEAAAQEVLRQASGLSTAYEKELFFHDYICKTVSYAEADESLGYSAYDALVTGEAVCEGYSRALQLLLDSEGIPNLLVTGVGVEEDGTREGHMWNLVSVDGEYYHVDLTWDDLDEDGGQHVSHAYFNVTDETIRANHEDISPAHFSCTATKDNYFVRSGLYFTTYDSACTIAMTRAAAEAIRSGRCMLEVRFADAGTFSAAADDLVDEHAIYDVLDAADRQYAQTVDEVLYIRGDATCTLQFAF</sequence>
<name>A0A9D1IHJ0_9FIRM</name>